<protein>
    <submittedName>
        <fullName evidence="2">Uncharacterized protein</fullName>
    </submittedName>
</protein>
<sequence>MVVLHCVPPPDCRSIARSASQRGSIHAKLPLPPAHVGSSSYAGTDRLATNHAPRVMIGHGKVGSDVSKSNNNGRGSREAVGESPLVTRTPADKGGRLLADAQREIMSPSGQRPRQPNPACDENYRDKAMRHMALEMEEMRQRLVDNNLKLPANGAGESSYLRRGPSPCVEHQEKEIVDLRANLAAKAADTAKSVTVAKPVAKAPRSIHMAQLLPRYQISFTPKIKGMGASKKINPSKFTMYDEKSDPRSHISYYRQMMALWSHHDALMCRVCPSCLGNLKLKWFHKITLGSIDDLTLDPPIELLDLMAQVERYARLEEDAKLEERQGATTSCGESSIRCHKECTEEREGQIRYVDQEKTKEEKTKVRPNRRFDRDREEADDAMEDDFLADTIRMIGGPHNPELENRIRGKIRIVKQMHEVFSVQPVAKKLKHSSFELGSIIFTKADLKRVQHPHNDSLPTRAPLVGFNAQVHYPLGKVTLKLRVGSQEMEIVFIVVDISSLYNAIMGRDWVHMKGVASTLYPVQFVEERKVLEDVDRIPEEKVVEDLVRYELDGPSSDRFLKEQERIELIEFLKTNVEVFVWTLRILWNAN</sequence>
<dbReference type="AlphaFoldDB" id="A0A7J0EWK2"/>
<comment type="caution">
    <text evidence="2">The sequence shown here is derived from an EMBL/GenBank/DDBJ whole genome shotgun (WGS) entry which is preliminary data.</text>
</comment>
<feature type="region of interest" description="Disordered" evidence="1">
    <location>
        <begin position="359"/>
        <end position="379"/>
    </location>
</feature>
<evidence type="ECO:0000313" key="3">
    <source>
        <dbReference type="Proteomes" id="UP000585474"/>
    </source>
</evidence>
<keyword evidence="3" id="KW-1185">Reference proteome</keyword>
<evidence type="ECO:0000256" key="1">
    <source>
        <dbReference type="SAM" id="MobiDB-lite"/>
    </source>
</evidence>
<dbReference type="Proteomes" id="UP000585474">
    <property type="component" value="Unassembled WGS sequence"/>
</dbReference>
<accession>A0A7J0EWK2</accession>
<feature type="region of interest" description="Disordered" evidence="1">
    <location>
        <begin position="103"/>
        <end position="122"/>
    </location>
</feature>
<gene>
    <name evidence="2" type="ORF">Acr_07g0009670</name>
</gene>
<dbReference type="PANTHER" id="PTHR33240:SF15">
    <property type="entry name" value="GAG-PRO-LIKE PROTEIN"/>
    <property type="match status" value="1"/>
</dbReference>
<proteinExistence type="predicted"/>
<feature type="compositionally biased region" description="Basic and acidic residues" evidence="1">
    <location>
        <begin position="359"/>
        <end position="377"/>
    </location>
</feature>
<feature type="region of interest" description="Disordered" evidence="1">
    <location>
        <begin position="58"/>
        <end position="94"/>
    </location>
</feature>
<organism evidence="2 3">
    <name type="scientific">Actinidia rufa</name>
    <dbReference type="NCBI Taxonomy" id="165716"/>
    <lineage>
        <taxon>Eukaryota</taxon>
        <taxon>Viridiplantae</taxon>
        <taxon>Streptophyta</taxon>
        <taxon>Embryophyta</taxon>
        <taxon>Tracheophyta</taxon>
        <taxon>Spermatophyta</taxon>
        <taxon>Magnoliopsida</taxon>
        <taxon>eudicotyledons</taxon>
        <taxon>Gunneridae</taxon>
        <taxon>Pentapetalae</taxon>
        <taxon>asterids</taxon>
        <taxon>Ericales</taxon>
        <taxon>Actinidiaceae</taxon>
        <taxon>Actinidia</taxon>
    </lineage>
</organism>
<name>A0A7J0EWK2_9ERIC</name>
<evidence type="ECO:0000313" key="2">
    <source>
        <dbReference type="EMBL" id="GFY90770.1"/>
    </source>
</evidence>
<dbReference type="PANTHER" id="PTHR33240">
    <property type="entry name" value="OS08G0508500 PROTEIN"/>
    <property type="match status" value="1"/>
</dbReference>
<dbReference type="CDD" id="cd00303">
    <property type="entry name" value="retropepsin_like"/>
    <property type="match status" value="1"/>
</dbReference>
<reference evidence="2 3" key="1">
    <citation type="submission" date="2019-07" db="EMBL/GenBank/DDBJ databases">
        <title>De Novo Assembly of kiwifruit Actinidia rufa.</title>
        <authorList>
            <person name="Sugita-Konishi S."/>
            <person name="Sato K."/>
            <person name="Mori E."/>
            <person name="Abe Y."/>
            <person name="Kisaki G."/>
            <person name="Hamano K."/>
            <person name="Suezawa K."/>
            <person name="Otani M."/>
            <person name="Fukuda T."/>
            <person name="Manabe T."/>
            <person name="Gomi K."/>
            <person name="Tabuchi M."/>
            <person name="Akimitsu K."/>
            <person name="Kataoka I."/>
        </authorList>
    </citation>
    <scope>NUCLEOTIDE SEQUENCE [LARGE SCALE GENOMIC DNA]</scope>
    <source>
        <strain evidence="3">cv. Fuchu</strain>
    </source>
</reference>
<dbReference type="EMBL" id="BJWL01000007">
    <property type="protein sequence ID" value="GFY90770.1"/>
    <property type="molecule type" value="Genomic_DNA"/>
</dbReference>